<dbReference type="Gene3D" id="3.30.750.140">
    <property type="match status" value="1"/>
</dbReference>
<dbReference type="PANTHER" id="PTHR37533">
    <property type="entry name" value="FLAGELLAR HOOK-LENGTH CONTROL PROTEIN"/>
    <property type="match status" value="1"/>
</dbReference>
<feature type="domain" description="Flagellar hook-length control protein-like C-terminal" evidence="2">
    <location>
        <begin position="257"/>
        <end position="336"/>
    </location>
</feature>
<protein>
    <submittedName>
        <fullName evidence="3">Flagellar hook-length control protein FliK</fullName>
    </submittedName>
</protein>
<feature type="compositionally biased region" description="Low complexity" evidence="1">
    <location>
        <begin position="219"/>
        <end position="241"/>
    </location>
</feature>
<gene>
    <name evidence="3" type="ORF">ACFPME_09520</name>
</gene>
<dbReference type="InterPro" id="IPR052563">
    <property type="entry name" value="FliK"/>
</dbReference>
<feature type="compositionally biased region" description="Basic and acidic residues" evidence="1">
    <location>
        <begin position="62"/>
        <end position="78"/>
    </location>
</feature>
<evidence type="ECO:0000313" key="3">
    <source>
        <dbReference type="EMBL" id="MFC5436793.1"/>
    </source>
</evidence>
<dbReference type="CDD" id="cd17470">
    <property type="entry name" value="T3SS_Flik_C"/>
    <property type="match status" value="1"/>
</dbReference>
<reference evidence="4" key="1">
    <citation type="journal article" date="2019" name="Int. J. Syst. Evol. Microbiol.">
        <title>The Global Catalogue of Microorganisms (GCM) 10K type strain sequencing project: providing services to taxonomists for standard genome sequencing and annotation.</title>
        <authorList>
            <consortium name="The Broad Institute Genomics Platform"/>
            <consortium name="The Broad Institute Genome Sequencing Center for Infectious Disease"/>
            <person name="Wu L."/>
            <person name="Ma J."/>
        </authorList>
    </citation>
    <scope>NUCLEOTIDE SEQUENCE [LARGE SCALE GENOMIC DNA]</scope>
    <source>
        <strain evidence="4">JCM 17130</strain>
    </source>
</reference>
<feature type="compositionally biased region" description="Low complexity" evidence="1">
    <location>
        <begin position="79"/>
        <end position="111"/>
    </location>
</feature>
<keyword evidence="3" id="KW-0969">Cilium</keyword>
<evidence type="ECO:0000313" key="4">
    <source>
        <dbReference type="Proteomes" id="UP001596013"/>
    </source>
</evidence>
<dbReference type="EMBL" id="JBHSMK010000005">
    <property type="protein sequence ID" value="MFC5436793.1"/>
    <property type="molecule type" value="Genomic_DNA"/>
</dbReference>
<dbReference type="InterPro" id="IPR021136">
    <property type="entry name" value="Flagellar_hook_control-like_C"/>
</dbReference>
<keyword evidence="3" id="KW-0966">Cell projection</keyword>
<keyword evidence="4" id="KW-1185">Reference proteome</keyword>
<feature type="region of interest" description="Disordered" evidence="1">
    <location>
        <begin position="1"/>
        <end position="118"/>
    </location>
</feature>
<name>A0ABW0JL48_9GAMM</name>
<dbReference type="InterPro" id="IPR038610">
    <property type="entry name" value="FliK-like_C_sf"/>
</dbReference>
<dbReference type="PANTHER" id="PTHR37533:SF2">
    <property type="entry name" value="FLAGELLAR HOOK-LENGTH CONTROL PROTEIN"/>
    <property type="match status" value="1"/>
</dbReference>
<organism evidence="3 4">
    <name type="scientific">Rhodanobacter umsongensis</name>
    <dbReference type="NCBI Taxonomy" id="633153"/>
    <lineage>
        <taxon>Bacteria</taxon>
        <taxon>Pseudomonadati</taxon>
        <taxon>Pseudomonadota</taxon>
        <taxon>Gammaproteobacteria</taxon>
        <taxon>Lysobacterales</taxon>
        <taxon>Rhodanobacteraceae</taxon>
        <taxon>Rhodanobacter</taxon>
    </lineage>
</organism>
<dbReference type="Proteomes" id="UP001596013">
    <property type="component" value="Unassembled WGS sequence"/>
</dbReference>
<comment type="caution">
    <text evidence="3">The sequence shown here is derived from an EMBL/GenBank/DDBJ whole genome shotgun (WGS) entry which is preliminary data.</text>
</comment>
<evidence type="ECO:0000256" key="1">
    <source>
        <dbReference type="SAM" id="MobiDB-lite"/>
    </source>
</evidence>
<sequence>MTAHAIASTPTVPPPATRSTPPGSAPEPAAPGHFDHQLHAARQRHAPRDPEPSPMGPNARETGAKEHPSGQRETDAAKTADAQAPASATSTTAPSTPPAAEAAQASAPDAKAPTDKVDADDHAASALAGAMLALIGPQVANVLRPAAAAAARTAGVLAQAGKTVATDASAAMLLQLGDPAGAAVATANPTPAAVAGLLATSDSLLPIARMNKDASLADATPTGALPAPATPAAPTAPTGLPLPSPVGSQTFAQDLGQQVAWLGGQGIKQARIRLHPEELGSLDVKVSVTHGRVDVVFSAQHPAAVAAVQQSLPQLDHMLAQHGLSLGHAEVGQHDRGDRHGRSGDAGTAAVDEAGEIHAVNLTTSLAQVGLLDAFA</sequence>
<evidence type="ECO:0000259" key="2">
    <source>
        <dbReference type="Pfam" id="PF02120"/>
    </source>
</evidence>
<accession>A0ABW0JL48</accession>
<dbReference type="Pfam" id="PF02120">
    <property type="entry name" value="Flg_hook"/>
    <property type="match status" value="1"/>
</dbReference>
<dbReference type="RefSeq" id="WP_377304557.1">
    <property type="nucleotide sequence ID" value="NZ_JBHSMK010000005.1"/>
</dbReference>
<keyword evidence="3" id="KW-0282">Flagellum</keyword>
<proteinExistence type="predicted"/>
<feature type="region of interest" description="Disordered" evidence="1">
    <location>
        <begin position="219"/>
        <end position="249"/>
    </location>
</feature>